<dbReference type="EMBL" id="JAOYFB010000003">
    <property type="protein sequence ID" value="KAK4010789.1"/>
    <property type="molecule type" value="Genomic_DNA"/>
</dbReference>
<comment type="caution">
    <text evidence="2">The sequence shown here is derived from an EMBL/GenBank/DDBJ whole genome shotgun (WGS) entry which is preliminary data.</text>
</comment>
<reference evidence="2 3" key="1">
    <citation type="journal article" date="2023" name="Nucleic Acids Res.">
        <title>The hologenome of Daphnia magna reveals possible DNA methylation and microbiome-mediated evolution of the host genome.</title>
        <authorList>
            <person name="Chaturvedi A."/>
            <person name="Li X."/>
            <person name="Dhandapani V."/>
            <person name="Marshall H."/>
            <person name="Kissane S."/>
            <person name="Cuenca-Cambronero M."/>
            <person name="Asole G."/>
            <person name="Calvet F."/>
            <person name="Ruiz-Romero M."/>
            <person name="Marangio P."/>
            <person name="Guigo R."/>
            <person name="Rago D."/>
            <person name="Mirbahai L."/>
            <person name="Eastwood N."/>
            <person name="Colbourne J.K."/>
            <person name="Zhou J."/>
            <person name="Mallon E."/>
            <person name="Orsini L."/>
        </authorList>
    </citation>
    <scope>NUCLEOTIDE SEQUENCE [LARGE SCALE GENOMIC DNA]</scope>
    <source>
        <strain evidence="2">LRV0_1</strain>
    </source>
</reference>
<name>A0ABQ9ZD37_9CRUS</name>
<organism evidence="2 3">
    <name type="scientific">Daphnia magna</name>
    <dbReference type="NCBI Taxonomy" id="35525"/>
    <lineage>
        <taxon>Eukaryota</taxon>
        <taxon>Metazoa</taxon>
        <taxon>Ecdysozoa</taxon>
        <taxon>Arthropoda</taxon>
        <taxon>Crustacea</taxon>
        <taxon>Branchiopoda</taxon>
        <taxon>Diplostraca</taxon>
        <taxon>Cladocera</taxon>
        <taxon>Anomopoda</taxon>
        <taxon>Daphniidae</taxon>
        <taxon>Daphnia</taxon>
    </lineage>
</organism>
<sequence length="104" mass="12056">MDNPHSSCGSTATQQYPDTTNPASVEFLFCIRGVRTLRSASNATFFPYQMGSSSSPKATVLVFFILLFRGRRPTDLIWPKKTFYMYKTRWKKKKKKDPNVELFF</sequence>
<gene>
    <name evidence="2" type="ORF">OUZ56_019921</name>
</gene>
<proteinExistence type="predicted"/>
<evidence type="ECO:0000313" key="3">
    <source>
        <dbReference type="Proteomes" id="UP001234178"/>
    </source>
</evidence>
<keyword evidence="3" id="KW-1185">Reference proteome</keyword>
<accession>A0ABQ9ZD37</accession>
<evidence type="ECO:0000256" key="1">
    <source>
        <dbReference type="SAM" id="MobiDB-lite"/>
    </source>
</evidence>
<dbReference type="Proteomes" id="UP001234178">
    <property type="component" value="Unassembled WGS sequence"/>
</dbReference>
<feature type="region of interest" description="Disordered" evidence="1">
    <location>
        <begin position="1"/>
        <end position="20"/>
    </location>
</feature>
<protein>
    <submittedName>
        <fullName evidence="2">Uncharacterized protein</fullName>
    </submittedName>
</protein>
<evidence type="ECO:0000313" key="2">
    <source>
        <dbReference type="EMBL" id="KAK4010789.1"/>
    </source>
</evidence>